<dbReference type="PANTHER" id="PTHR46558:SF11">
    <property type="entry name" value="HTH-TYPE TRANSCRIPTIONAL REGULATOR XRE"/>
    <property type="match status" value="1"/>
</dbReference>
<keyword evidence="4" id="KW-1185">Reference proteome</keyword>
<accession>A0ABN8UE96</accession>
<dbReference type="SUPFAM" id="SSF47413">
    <property type="entry name" value="lambda repressor-like DNA-binding domains"/>
    <property type="match status" value="1"/>
</dbReference>
<dbReference type="PROSITE" id="PS50943">
    <property type="entry name" value="HTH_CROC1"/>
    <property type="match status" value="1"/>
</dbReference>
<evidence type="ECO:0000313" key="4">
    <source>
        <dbReference type="Proteomes" id="UP001154322"/>
    </source>
</evidence>
<dbReference type="Pfam" id="PF01381">
    <property type="entry name" value="HTH_3"/>
    <property type="match status" value="1"/>
</dbReference>
<name>A0ABN8UE96_9BACL</name>
<proteinExistence type="predicted"/>
<protein>
    <submittedName>
        <fullName evidence="3">Helix-turn-helix domain-containing protein</fullName>
    </submittedName>
</protein>
<dbReference type="PANTHER" id="PTHR46558">
    <property type="entry name" value="TRACRIPTIONAL REGULATORY PROTEIN-RELATED-RELATED"/>
    <property type="match status" value="1"/>
</dbReference>
<reference evidence="3" key="1">
    <citation type="submission" date="2022-06" db="EMBL/GenBank/DDBJ databases">
        <authorList>
            <person name="Dietemann V."/>
            <person name="Ory F."/>
            <person name="Dainat B."/>
            <person name="Oberhansli S."/>
        </authorList>
    </citation>
    <scope>NUCLEOTIDE SEQUENCE</scope>
    <source>
        <strain evidence="3">Ena-SAMPLE-TAB-26-04-2022-14:26:32:270-5432</strain>
    </source>
</reference>
<dbReference type="InterPro" id="IPR001387">
    <property type="entry name" value="Cro/C1-type_HTH"/>
</dbReference>
<evidence type="ECO:0000259" key="2">
    <source>
        <dbReference type="PROSITE" id="PS50943"/>
    </source>
</evidence>
<evidence type="ECO:0000313" key="3">
    <source>
        <dbReference type="EMBL" id="CAH8248450.1"/>
    </source>
</evidence>
<dbReference type="SMART" id="SM00530">
    <property type="entry name" value="HTH_XRE"/>
    <property type="match status" value="1"/>
</dbReference>
<dbReference type="InterPro" id="IPR010982">
    <property type="entry name" value="Lambda_DNA-bd_dom_sf"/>
</dbReference>
<comment type="caution">
    <text evidence="3">The sequence shown here is derived from an EMBL/GenBank/DDBJ whole genome shotgun (WGS) entry which is preliminary data.</text>
</comment>
<evidence type="ECO:0000256" key="1">
    <source>
        <dbReference type="ARBA" id="ARBA00023125"/>
    </source>
</evidence>
<organism evidence="3 4">
    <name type="scientific">Paenibacillus melissococcoides</name>
    <dbReference type="NCBI Taxonomy" id="2912268"/>
    <lineage>
        <taxon>Bacteria</taxon>
        <taxon>Bacillati</taxon>
        <taxon>Bacillota</taxon>
        <taxon>Bacilli</taxon>
        <taxon>Bacillales</taxon>
        <taxon>Paenibacillaceae</taxon>
        <taxon>Paenibacillus</taxon>
    </lineage>
</organism>
<dbReference type="Gene3D" id="1.10.260.40">
    <property type="entry name" value="lambda repressor-like DNA-binding domains"/>
    <property type="match status" value="1"/>
</dbReference>
<feature type="domain" description="HTH cro/C1-type" evidence="2">
    <location>
        <begin position="20"/>
        <end position="74"/>
    </location>
</feature>
<dbReference type="EMBL" id="CALYLO010000010">
    <property type="protein sequence ID" value="CAH8248450.1"/>
    <property type="molecule type" value="Genomic_DNA"/>
</dbReference>
<keyword evidence="1" id="KW-0238">DNA-binding</keyword>
<sequence>MKILTRGVAMEWRTNFSSRLKELRKINNVSLDSLKDNIGITKAALSQFENRTSSPSIKTLISIADFFGVSTDYLLGRTDNPEVLEKK</sequence>
<dbReference type="CDD" id="cd00093">
    <property type="entry name" value="HTH_XRE"/>
    <property type="match status" value="1"/>
</dbReference>
<gene>
    <name evidence="3" type="ORF">WJ0W_007118</name>
</gene>
<dbReference type="Proteomes" id="UP001154322">
    <property type="component" value="Unassembled WGS sequence"/>
</dbReference>